<dbReference type="InterPro" id="IPR007110">
    <property type="entry name" value="Ig-like_dom"/>
</dbReference>
<sequence length="98" mass="11454">MNYFICRYIAHITFCFPDESYSCFMTSLPFSEYSYHASFNTMLWYQQTENYGPFKLIGNLVYKGNTTEDSYKERTLEISDVTSEDSAVYFCAVSKAQC</sequence>
<evidence type="ECO:0000259" key="1">
    <source>
        <dbReference type="PROSITE" id="PS50835"/>
    </source>
</evidence>
<reference evidence="2 3" key="1">
    <citation type="submission" date="2019-04" db="EMBL/GenBank/DDBJ databases">
        <authorList>
            <consortium name="Wellcome Sanger Institute Data Sharing"/>
        </authorList>
    </citation>
    <scope>NUCLEOTIDE SEQUENCE [LARGE SCALE GENOMIC DNA]</scope>
</reference>
<dbReference type="Proteomes" id="UP000694397">
    <property type="component" value="Chromosome 15"/>
</dbReference>
<dbReference type="InterPro" id="IPR036179">
    <property type="entry name" value="Ig-like_dom_sf"/>
</dbReference>
<dbReference type="InterPro" id="IPR013783">
    <property type="entry name" value="Ig-like_fold"/>
</dbReference>
<evidence type="ECO:0000313" key="3">
    <source>
        <dbReference type="Proteomes" id="UP000694397"/>
    </source>
</evidence>
<dbReference type="OrthoDB" id="8947657at2759"/>
<dbReference type="AlphaFoldDB" id="A0A8C9SQX0"/>
<dbReference type="SUPFAM" id="SSF48726">
    <property type="entry name" value="Immunoglobulin"/>
    <property type="match status" value="1"/>
</dbReference>
<proteinExistence type="predicted"/>
<name>A0A8C9SQX0_SCLFO</name>
<reference evidence="2" key="3">
    <citation type="submission" date="2025-09" db="UniProtKB">
        <authorList>
            <consortium name="Ensembl"/>
        </authorList>
    </citation>
    <scope>IDENTIFICATION</scope>
</reference>
<feature type="domain" description="Ig-like" evidence="1">
    <location>
        <begin position="20"/>
        <end position="98"/>
    </location>
</feature>
<evidence type="ECO:0000313" key="2">
    <source>
        <dbReference type="Ensembl" id="ENSSFOP00015040167.1"/>
    </source>
</evidence>
<organism evidence="2 3">
    <name type="scientific">Scleropages formosus</name>
    <name type="common">Asian bonytongue</name>
    <name type="synonym">Osteoglossum formosum</name>
    <dbReference type="NCBI Taxonomy" id="113540"/>
    <lineage>
        <taxon>Eukaryota</taxon>
        <taxon>Metazoa</taxon>
        <taxon>Chordata</taxon>
        <taxon>Craniata</taxon>
        <taxon>Vertebrata</taxon>
        <taxon>Euteleostomi</taxon>
        <taxon>Actinopterygii</taxon>
        <taxon>Neopterygii</taxon>
        <taxon>Teleostei</taxon>
        <taxon>Osteoglossocephala</taxon>
        <taxon>Osteoglossomorpha</taxon>
        <taxon>Osteoglossiformes</taxon>
        <taxon>Osteoglossidae</taxon>
        <taxon>Scleropages</taxon>
    </lineage>
</organism>
<reference evidence="2" key="2">
    <citation type="submission" date="2025-08" db="UniProtKB">
        <authorList>
            <consortium name="Ensembl"/>
        </authorList>
    </citation>
    <scope>IDENTIFICATION</scope>
</reference>
<dbReference type="Ensembl" id="ENSSFOT00015077341.1">
    <property type="protein sequence ID" value="ENSSFOP00015040167.1"/>
    <property type="gene ID" value="ENSSFOG00015025859.1"/>
</dbReference>
<accession>A0A8C9SQX0</accession>
<dbReference type="PROSITE" id="PS50835">
    <property type="entry name" value="IG_LIKE"/>
    <property type="match status" value="1"/>
</dbReference>
<protein>
    <recommendedName>
        <fullName evidence="1">Ig-like domain-containing protein</fullName>
    </recommendedName>
</protein>
<keyword evidence="3" id="KW-1185">Reference proteome</keyword>
<dbReference type="Gene3D" id="2.60.40.10">
    <property type="entry name" value="Immunoglobulins"/>
    <property type="match status" value="1"/>
</dbReference>
<dbReference type="GeneTree" id="ENSGT01100000263679"/>